<evidence type="ECO:0000259" key="3">
    <source>
        <dbReference type="Pfam" id="PF00496"/>
    </source>
</evidence>
<dbReference type="EMBL" id="CP081864">
    <property type="protein sequence ID" value="QZN97294.1"/>
    <property type="molecule type" value="Genomic_DNA"/>
</dbReference>
<proteinExistence type="predicted"/>
<accession>A0ABX9AQ29</accession>
<protein>
    <submittedName>
        <fullName evidence="4">Extracellular solute-binding protein</fullName>
    </submittedName>
</protein>
<evidence type="ECO:0000256" key="1">
    <source>
        <dbReference type="ARBA" id="ARBA00022729"/>
    </source>
</evidence>
<dbReference type="PANTHER" id="PTHR30290">
    <property type="entry name" value="PERIPLASMIC BINDING COMPONENT OF ABC TRANSPORTER"/>
    <property type="match status" value="1"/>
</dbReference>
<dbReference type="Pfam" id="PF00496">
    <property type="entry name" value="SBP_bac_5"/>
    <property type="match status" value="1"/>
</dbReference>
<dbReference type="InterPro" id="IPR000914">
    <property type="entry name" value="SBP_5_dom"/>
</dbReference>
<feature type="domain" description="Solute-binding protein family 5" evidence="3">
    <location>
        <begin position="100"/>
        <end position="490"/>
    </location>
</feature>
<dbReference type="Gene3D" id="3.10.105.10">
    <property type="entry name" value="Dipeptide-binding Protein, Domain 3"/>
    <property type="match status" value="1"/>
</dbReference>
<dbReference type="InterPro" id="IPR039424">
    <property type="entry name" value="SBP_5"/>
</dbReference>
<name>A0ABX9AQ29_9ENTR</name>
<dbReference type="SUPFAM" id="SSF53850">
    <property type="entry name" value="Periplasmic binding protein-like II"/>
    <property type="match status" value="1"/>
</dbReference>
<dbReference type="PIRSF" id="PIRSF002741">
    <property type="entry name" value="MppA"/>
    <property type="match status" value="1"/>
</dbReference>
<reference evidence="4 5" key="1">
    <citation type="submission" date="2021-08" db="EMBL/GenBank/DDBJ databases">
        <title>Culture and genomic analysis of Symbiopectobacterium purcellii sp. nov. gen. nov., isolated from the leafhopper Empoasca decipiens.</title>
        <authorList>
            <person name="Nadal-Jimenez P."/>
            <person name="Siozios S."/>
            <person name="Halliday N."/>
            <person name="Camara M."/>
            <person name="Hurst G.D.D."/>
        </authorList>
    </citation>
    <scope>NUCLEOTIDE SEQUENCE [LARGE SCALE GENOMIC DNA]</scope>
    <source>
        <strain evidence="4 5">SyEd1</strain>
    </source>
</reference>
<dbReference type="RefSeq" id="WP_222160337.1">
    <property type="nucleotide sequence ID" value="NZ_CP081864.1"/>
</dbReference>
<keyword evidence="1 2" id="KW-0732">Signal</keyword>
<dbReference type="CDD" id="cd08497">
    <property type="entry name" value="MbnE-like"/>
    <property type="match status" value="1"/>
</dbReference>
<evidence type="ECO:0000256" key="2">
    <source>
        <dbReference type="SAM" id="SignalP"/>
    </source>
</evidence>
<dbReference type="PANTHER" id="PTHR30290:SF64">
    <property type="entry name" value="ABC TRANSPORTER PERIPLASMIC BINDING PROTEIN"/>
    <property type="match status" value="1"/>
</dbReference>
<sequence length="602" mass="69200">MLKRVATLALLGSLCWGAFADTVQQNTSFALLGEPKYPEGFTHFGYVNPDAPKGGSITLSALGTYDNFNRFALRGVAAERTERLYDTLFTSSDDEPGSFYPLIALYARHADDFRWMEVELNPKATFHDGSPILASDVAFTFTMFMTQGVPQFRVVYKGVTVTAIGPRTVRLEMPEPDKERLLGLLTLPVMPESFWKNHSLADPLAYPPPASGPYRITSYRTGQYVTYKRVQDYWGADLPVNRGLNNFDQIRYDYYLDDSVALEAFKAGTFDLRVEGSPKHWATQYQGGNFARGYIIKRDRTNQAAQDTRWLVFNIERPLFQDRRIRQAIGLNFDFNWMNKAFYYNAYQRVNSLFQNTEYAAQGTPSPEELKWLEPLRDKIPPEVFGPSFQPPESDGSGYDRAHWQQALQLLEDAGWELKNQTLVNRKTGEPFSFELLLPSAANVQYVLPFQQNLKRLGIDMKLRLIDSGQFTNRLRARDFDMLARLYPARIYPDGNLKFGWHTKYLDSTYNTAGVSDPAIDALIEQIDAHQGNKAELLILGHALDRVVTWNQFMIPMWYSNHDRYAYWDKFAMPETRPTYTLGLDSWWYDAQRAQSLPPERR</sequence>
<evidence type="ECO:0000313" key="5">
    <source>
        <dbReference type="Proteomes" id="UP000825886"/>
    </source>
</evidence>
<dbReference type="InterPro" id="IPR030678">
    <property type="entry name" value="Peptide/Ni-bd"/>
</dbReference>
<organism evidence="4 5">
    <name type="scientific">Symbiopectobacterium purcellii</name>
    <dbReference type="NCBI Taxonomy" id="2871826"/>
    <lineage>
        <taxon>Bacteria</taxon>
        <taxon>Pseudomonadati</taxon>
        <taxon>Pseudomonadota</taxon>
        <taxon>Gammaproteobacteria</taxon>
        <taxon>Enterobacterales</taxon>
        <taxon>Enterobacteriaceae</taxon>
    </lineage>
</organism>
<feature type="signal peptide" evidence="2">
    <location>
        <begin position="1"/>
        <end position="20"/>
    </location>
</feature>
<feature type="chain" id="PRO_5047507109" evidence="2">
    <location>
        <begin position="21"/>
        <end position="602"/>
    </location>
</feature>
<gene>
    <name evidence="4" type="ORF">K6K13_08090</name>
</gene>
<dbReference type="Proteomes" id="UP000825886">
    <property type="component" value="Chromosome"/>
</dbReference>
<keyword evidence="5" id="KW-1185">Reference proteome</keyword>
<evidence type="ECO:0000313" key="4">
    <source>
        <dbReference type="EMBL" id="QZN97294.1"/>
    </source>
</evidence>
<dbReference type="Gene3D" id="3.40.190.10">
    <property type="entry name" value="Periplasmic binding protein-like II"/>
    <property type="match status" value="1"/>
</dbReference>